<evidence type="ECO:0000256" key="4">
    <source>
        <dbReference type="SAM" id="MobiDB-lite"/>
    </source>
</evidence>
<evidence type="ECO:0000259" key="7">
    <source>
        <dbReference type="Pfam" id="PF08386"/>
    </source>
</evidence>
<feature type="domain" description="AB hydrolase-1" evidence="6">
    <location>
        <begin position="113"/>
        <end position="268"/>
    </location>
</feature>
<feature type="signal peptide" evidence="5">
    <location>
        <begin position="1"/>
        <end position="33"/>
    </location>
</feature>
<feature type="chain" id="PRO_5015610020" evidence="5">
    <location>
        <begin position="34"/>
        <end position="589"/>
    </location>
</feature>
<dbReference type="InterPro" id="IPR029058">
    <property type="entry name" value="AB_hydrolase_fold"/>
</dbReference>
<dbReference type="PROSITE" id="PS51257">
    <property type="entry name" value="PROKAR_LIPOPROTEIN"/>
    <property type="match status" value="1"/>
</dbReference>
<dbReference type="InterPro" id="IPR013595">
    <property type="entry name" value="Pept_S33_TAP-like_C"/>
</dbReference>
<proteinExistence type="inferred from homology"/>
<comment type="similarity">
    <text evidence="1">Belongs to the peptidase S33 family.</text>
</comment>
<dbReference type="PANTHER" id="PTHR43248:SF29">
    <property type="entry name" value="TRIPEPTIDYL AMINOPEPTIDASE"/>
    <property type="match status" value="1"/>
</dbReference>
<sequence>MHIPRSPTGRGRFAAAAVATTICACVIGGPAHAPVRAPAPARSPASGPADVPADGPAPADAAPALDWSPCEEAPGFDCATAKAPLDHRRPAGPTVDLAVIRRPATGPGPRLGTLFFNPGGPGGAGTEALPQWYELFPEELRQRFDIASWDPRGAGRSTSVRCFPTAEAAYRWLERIPFGFPVGERQTEAWVDAYAELGRLCEQRDARLLRYVSTADTAHDLDRLRQAVGDEQLSFLGVSYGSFLGATYANLFPGKVRAMVLDGNIDPKAWVDGGPTAQPRLSTFLREGVDLGSAATLRQFLDHCGRAAADRCAFSAGSPAATRAKFGRLMLRLQEHPQGSWTYARTVTTVLSGLYAVDPGWYDLAWALEDLWDRRPPQEPAAPEGPLPYPGFEQIDAIRCSESPNPRDPRRFPDLAEFGYGRAGDLGRAVAWASEPCATWPATAAAAYTGPWNRPTANPVLVVNTRYDPATPYQGAVAMTRQLARARLLTVDGYGHSSVVNPSLCVDDYERRYLVDGVLPPEGAVCGQDVRPFSEARPRGGIRTGGGGTAGGAGGVAEGVADGVVGGVAEGAPAGVSAKVGAPSEGGGR</sequence>
<evidence type="ECO:0000256" key="2">
    <source>
        <dbReference type="ARBA" id="ARBA00022729"/>
    </source>
</evidence>
<reference evidence="8 9" key="1">
    <citation type="submission" date="2018-05" db="EMBL/GenBank/DDBJ databases">
        <title>Complete genome sequence of sponge-derived Streptomyces sp. HNM0039.</title>
        <authorList>
            <person name="Huang X."/>
            <person name="Zhou S."/>
        </authorList>
    </citation>
    <scope>NUCLEOTIDE SEQUENCE [LARGE SCALE GENOMIC DNA]</scope>
    <source>
        <strain evidence="8 9">HNM0039</strain>
    </source>
</reference>
<dbReference type="AlphaFoldDB" id="A0A2S1T1E1"/>
<dbReference type="InterPro" id="IPR051601">
    <property type="entry name" value="Serine_prot/Carboxylest_S33"/>
</dbReference>
<keyword evidence="3 8" id="KW-0378">Hydrolase</keyword>
<evidence type="ECO:0000256" key="1">
    <source>
        <dbReference type="ARBA" id="ARBA00010088"/>
    </source>
</evidence>
<dbReference type="Pfam" id="PF08386">
    <property type="entry name" value="Abhydrolase_4"/>
    <property type="match status" value="1"/>
</dbReference>
<organism evidence="8 9">
    <name type="scientific">Streptomyces tirandamycinicus</name>
    <dbReference type="NCBI Taxonomy" id="2174846"/>
    <lineage>
        <taxon>Bacteria</taxon>
        <taxon>Bacillati</taxon>
        <taxon>Actinomycetota</taxon>
        <taxon>Actinomycetes</taxon>
        <taxon>Kitasatosporales</taxon>
        <taxon>Streptomycetaceae</taxon>
        <taxon>Streptomyces</taxon>
    </lineage>
</organism>
<accession>A0A2S1T1E1</accession>
<dbReference type="Proteomes" id="UP000244900">
    <property type="component" value="Chromosome"/>
</dbReference>
<feature type="region of interest" description="Disordered" evidence="4">
    <location>
        <begin position="531"/>
        <end position="554"/>
    </location>
</feature>
<dbReference type="EMBL" id="CP029188">
    <property type="protein sequence ID" value="AWI32468.1"/>
    <property type="molecule type" value="Genomic_DNA"/>
</dbReference>
<gene>
    <name evidence="8" type="ORF">DDW44_29450</name>
</gene>
<dbReference type="InterPro" id="IPR000073">
    <property type="entry name" value="AB_hydrolase_1"/>
</dbReference>
<dbReference type="KEGG" id="stir:DDW44_29450"/>
<dbReference type="OrthoDB" id="4006962at2"/>
<evidence type="ECO:0000256" key="3">
    <source>
        <dbReference type="ARBA" id="ARBA00022801"/>
    </source>
</evidence>
<dbReference type="GO" id="GO:0016787">
    <property type="term" value="F:hydrolase activity"/>
    <property type="evidence" value="ECO:0007669"/>
    <property type="project" value="UniProtKB-KW"/>
</dbReference>
<dbReference type="SUPFAM" id="SSF53474">
    <property type="entry name" value="alpha/beta-Hydrolases"/>
    <property type="match status" value="1"/>
</dbReference>
<evidence type="ECO:0000256" key="5">
    <source>
        <dbReference type="SAM" id="SignalP"/>
    </source>
</evidence>
<evidence type="ECO:0000313" key="8">
    <source>
        <dbReference type="EMBL" id="AWI32468.1"/>
    </source>
</evidence>
<keyword evidence="2 5" id="KW-0732">Signal</keyword>
<feature type="domain" description="Peptidase S33 tripeptidyl aminopeptidase-like C-terminal" evidence="7">
    <location>
        <begin position="427"/>
        <end position="526"/>
    </location>
</feature>
<evidence type="ECO:0000313" key="9">
    <source>
        <dbReference type="Proteomes" id="UP000244900"/>
    </source>
</evidence>
<dbReference type="PANTHER" id="PTHR43248">
    <property type="entry name" value="2-SUCCINYL-6-HYDROXY-2,4-CYCLOHEXADIENE-1-CARBOXYLATE SYNTHASE"/>
    <property type="match status" value="1"/>
</dbReference>
<name>A0A2S1T1E1_9ACTN</name>
<dbReference type="RefSeq" id="WP_108908387.1">
    <property type="nucleotide sequence ID" value="NZ_CP029188.1"/>
</dbReference>
<feature type="compositionally biased region" description="Gly residues" evidence="4">
    <location>
        <begin position="542"/>
        <end position="554"/>
    </location>
</feature>
<evidence type="ECO:0000259" key="6">
    <source>
        <dbReference type="Pfam" id="PF00561"/>
    </source>
</evidence>
<dbReference type="Gene3D" id="3.40.50.1820">
    <property type="entry name" value="alpha/beta hydrolase"/>
    <property type="match status" value="1"/>
</dbReference>
<dbReference type="Pfam" id="PF00561">
    <property type="entry name" value="Abhydrolase_1"/>
    <property type="match status" value="1"/>
</dbReference>
<feature type="region of interest" description="Disordered" evidence="4">
    <location>
        <begin position="35"/>
        <end position="64"/>
    </location>
</feature>
<keyword evidence="9" id="KW-1185">Reference proteome</keyword>
<protein>
    <submittedName>
        <fullName evidence="8">Alpha/beta hydrolase</fullName>
    </submittedName>
</protein>